<reference evidence="1" key="1">
    <citation type="submission" date="2023-09" db="EMBL/GenBank/DDBJ databases">
        <title>Description of first Herbaspirillum huttiense subsp. nephrolepsisexaltata and Herbaspirillum huttiense subsp. lycopersicon.</title>
        <authorList>
            <person name="Poudel M."/>
            <person name="Sharma A."/>
            <person name="Goss E."/>
            <person name="Tapia J.H."/>
            <person name="Harmon C.M."/>
            <person name="Jones J.B."/>
        </authorList>
    </citation>
    <scope>NUCLEOTIDE SEQUENCE</scope>
    <source>
        <strain evidence="1">SE1</strain>
    </source>
</reference>
<keyword evidence="2" id="KW-1185">Reference proteome</keyword>
<evidence type="ECO:0000313" key="1">
    <source>
        <dbReference type="EMBL" id="MDR9846651.1"/>
    </source>
</evidence>
<evidence type="ECO:0008006" key="3">
    <source>
        <dbReference type="Google" id="ProtNLM"/>
    </source>
</evidence>
<evidence type="ECO:0000313" key="2">
    <source>
        <dbReference type="Proteomes" id="UP001246576"/>
    </source>
</evidence>
<sequence length="183" mass="20391">MVFVNQACLQGRTLSFAQGKWLLYKIGEACDYLSLFLSMFFLFPDPISASNIELRNSFRGGANGFAFEAGKRTVSIPLGIRVSDWAVNCSRTRAIAWGQDLSKARIGAPPVNKIYVIDLKKRKPINHFTRTRGPYEAAFSRNHRTAIVDHDIVDLTTGKVVDVIYDMNLDLETCPAFPGKQSG</sequence>
<dbReference type="RefSeq" id="WP_134136273.1">
    <property type="nucleotide sequence ID" value="NZ_JAVLSJ010000001.1"/>
</dbReference>
<organism evidence="1 2">
    <name type="scientific">Herbaspirillum huttiense subsp. lycopersici</name>
    <dbReference type="NCBI Taxonomy" id="3074428"/>
    <lineage>
        <taxon>Bacteria</taxon>
        <taxon>Pseudomonadati</taxon>
        <taxon>Pseudomonadota</taxon>
        <taxon>Betaproteobacteria</taxon>
        <taxon>Burkholderiales</taxon>
        <taxon>Oxalobacteraceae</taxon>
        <taxon>Herbaspirillum</taxon>
    </lineage>
</organism>
<dbReference type="SUPFAM" id="SSF50974">
    <property type="entry name" value="Nitrous oxide reductase, N-terminal domain"/>
    <property type="match status" value="1"/>
</dbReference>
<proteinExistence type="predicted"/>
<name>A0ABU2EEU5_9BURK</name>
<accession>A0ABU2EEU5</accession>
<dbReference type="InterPro" id="IPR011045">
    <property type="entry name" value="N2O_reductase_N"/>
</dbReference>
<protein>
    <recommendedName>
        <fullName evidence="3">Amine oxidase</fullName>
    </recommendedName>
</protein>
<dbReference type="Proteomes" id="UP001246576">
    <property type="component" value="Unassembled WGS sequence"/>
</dbReference>
<comment type="caution">
    <text evidence="1">The sequence shown here is derived from an EMBL/GenBank/DDBJ whole genome shotgun (WGS) entry which is preliminary data.</text>
</comment>
<gene>
    <name evidence="1" type="ORF">RI048_00325</name>
</gene>
<dbReference type="EMBL" id="JAVLSJ010000001">
    <property type="protein sequence ID" value="MDR9846651.1"/>
    <property type="molecule type" value="Genomic_DNA"/>
</dbReference>